<dbReference type="CDD" id="cd17917">
    <property type="entry name" value="DEXHc_RHA-like"/>
    <property type="match status" value="1"/>
</dbReference>
<feature type="compositionally biased region" description="Low complexity" evidence="3">
    <location>
        <begin position="52"/>
        <end position="67"/>
    </location>
</feature>
<dbReference type="GO" id="GO:0016787">
    <property type="term" value="F:hydrolase activity"/>
    <property type="evidence" value="ECO:0007669"/>
    <property type="project" value="UniProtKB-KW"/>
</dbReference>
<feature type="region of interest" description="Disordered" evidence="3">
    <location>
        <begin position="1"/>
        <end position="41"/>
    </location>
</feature>
<organism evidence="5 6">
    <name type="scientific">Thalictrum thalictroides</name>
    <name type="common">Rue-anemone</name>
    <name type="synonym">Anemone thalictroides</name>
    <dbReference type="NCBI Taxonomy" id="46969"/>
    <lineage>
        <taxon>Eukaryota</taxon>
        <taxon>Viridiplantae</taxon>
        <taxon>Streptophyta</taxon>
        <taxon>Embryophyta</taxon>
        <taxon>Tracheophyta</taxon>
        <taxon>Spermatophyta</taxon>
        <taxon>Magnoliopsida</taxon>
        <taxon>Ranunculales</taxon>
        <taxon>Ranunculaceae</taxon>
        <taxon>Thalictroideae</taxon>
        <taxon>Thalictrum</taxon>
    </lineage>
</organism>
<keyword evidence="5" id="KW-0067">ATP-binding</keyword>
<dbReference type="Pfam" id="PF00270">
    <property type="entry name" value="DEAD"/>
    <property type="match status" value="1"/>
</dbReference>
<feature type="domain" description="Helicase ATP-binding" evidence="4">
    <location>
        <begin position="716"/>
        <end position="892"/>
    </location>
</feature>
<dbReference type="InterPro" id="IPR056890">
    <property type="entry name" value="UBA_DHX29-like"/>
</dbReference>
<dbReference type="SUPFAM" id="SSF52540">
    <property type="entry name" value="P-loop containing nucleoside triphosphate hydrolases"/>
    <property type="match status" value="2"/>
</dbReference>
<evidence type="ECO:0000256" key="3">
    <source>
        <dbReference type="SAM" id="MobiDB-lite"/>
    </source>
</evidence>
<evidence type="ECO:0000256" key="1">
    <source>
        <dbReference type="ARBA" id="ARBA00012552"/>
    </source>
</evidence>
<accession>A0A7J6WTI2</accession>
<dbReference type="PANTHER" id="PTHR18934">
    <property type="entry name" value="ATP-DEPENDENT RNA HELICASE"/>
    <property type="match status" value="1"/>
</dbReference>
<feature type="compositionally biased region" description="Basic residues" evidence="3">
    <location>
        <begin position="1"/>
        <end position="17"/>
    </location>
</feature>
<feature type="compositionally biased region" description="Low complexity" evidence="3">
    <location>
        <begin position="18"/>
        <end position="34"/>
    </location>
</feature>
<dbReference type="PROSITE" id="PS51192">
    <property type="entry name" value="HELICASE_ATP_BIND_1"/>
    <property type="match status" value="2"/>
</dbReference>
<dbReference type="GO" id="GO:0003723">
    <property type="term" value="F:RNA binding"/>
    <property type="evidence" value="ECO:0007669"/>
    <property type="project" value="TreeGrafter"/>
</dbReference>
<dbReference type="SUPFAM" id="SSF54768">
    <property type="entry name" value="dsRNA-binding domain-like"/>
    <property type="match status" value="1"/>
</dbReference>
<dbReference type="Pfam" id="PF24899">
    <property type="entry name" value="UBA_DHX29"/>
    <property type="match status" value="1"/>
</dbReference>
<proteinExistence type="predicted"/>
<dbReference type="GO" id="GO:0003724">
    <property type="term" value="F:RNA helicase activity"/>
    <property type="evidence" value="ECO:0007669"/>
    <property type="project" value="UniProtKB-EC"/>
</dbReference>
<dbReference type="EC" id="3.6.4.13" evidence="1"/>
<keyword evidence="5" id="KW-0547">Nucleotide-binding</keyword>
<dbReference type="EMBL" id="JABWDY010010381">
    <property type="protein sequence ID" value="KAF5200714.1"/>
    <property type="molecule type" value="Genomic_DNA"/>
</dbReference>
<dbReference type="GO" id="GO:0005524">
    <property type="term" value="F:ATP binding"/>
    <property type="evidence" value="ECO:0007669"/>
    <property type="project" value="InterPro"/>
</dbReference>
<feature type="non-terminal residue" evidence="5">
    <location>
        <position position="1178"/>
    </location>
</feature>
<comment type="caution">
    <text evidence="5">The sequence shown here is derived from an EMBL/GenBank/DDBJ whole genome shotgun (WGS) entry which is preliminary data.</text>
</comment>
<dbReference type="PANTHER" id="PTHR18934:SF246">
    <property type="entry name" value="DEXH-BOX ATP-DEPENDENT RNA HELICASE DEXH4, CHLOROPLASTIC-RELATED"/>
    <property type="match status" value="1"/>
</dbReference>
<sequence>MAPKKKQQQQQQKKKQTQKASSSSSSSNSSATPKLQISEENEQRLRRLLLNNSIRPVTSPSNPPTNTISKSQLAKRIRTIYDKLSREGFAPIQIEQSLSALAEGATFEAALDWLCLNLPGNELPLKFSSGSSLSNEGGSISIISTAREDWVRAPQPCTKDEIRMADAPFRSKGRIDDDTLDMRQPSQADWIKQYVEQQEEDEWENLASDGSGGSLEEVVDSSSRADSIAKEYHIARLEATDAKEKKDKKRQELAGTKIRKLKQQMSDLGLSDEILELGFGDESSYCLSKEAVSDLNTYEGSEMIIPCGAGVELSSISDEIEPTDSIHSSALFPGSDNTESEEPDVELSALFSEDASANETLPAEVLKQQKKEKIVHLSGGHNLEKIDGIWKKGDPQKIPKAVLQQLCQKLGWNSPKFTKLPAIEKGFSYSVSILRTASGRGKSKKAGGLVTLQLPDPIDISESTEDAQNRVAAFALYRLFTEYPVDQLITEPYSSHVMKWMEGDSQIRIEDSEETRRASFVDSLLSSDDFASSACLPPSFAERPVADHEKVESVFTDAKVKRTNNFKVLERDSQIRIEDSEETRRASFVDSLLSSDDFASSACLPPSFAERPVADHEKVESVFTDAKVKRTNNFKVLESTNLRREQENKMGLQRYKEMLNARAALPIAELRDEILSLLKENDVLVVCGETGCGKTTQEMLNARAALPIAELRDEILSLLKENDVLVVCGETGCGKTTQVPQFILDDMIKAGFGGYCNIICTQPRRIAAISVAERVADERCEPPPGSDGSLVGFQVRHDSARNERTKLLFCTTGILLRKIAGDKSLADVTHVIVDEVHERSLLGDFLLVILKNLIENQSVRNTRKLKVILMSATVNSSLFSSYFANCPVLTAQGRTHPVSTCFLEDIYESLEYCLASDSPASLRHNPPTKEKGDKSLADVTHVIVDEVHERSLLGDFLLVILKNLIENQSVRNTRKLKVILMSATVNSSLFSSYFANCPVLTAQGRTHPVSTCFLEDIYESLEYCLASDSPASLRHNPPTKEKLHSRTIDNHRGKKNLVLSSWGDDTQLYENYVNPNYDSNSYRSYSERTRENLKALNEDVIDYDLLEDLVCHIDETYPAGAILVFLPGVAEIYMLLDRLLASYQFGGNSSDWLLPLHSSLASIDQKRVFLSPPEDIRK</sequence>
<dbReference type="SMART" id="SM00487">
    <property type="entry name" value="DEXDc"/>
    <property type="match status" value="1"/>
</dbReference>
<feature type="region of interest" description="Disordered" evidence="3">
    <location>
        <begin position="52"/>
        <end position="71"/>
    </location>
</feature>
<keyword evidence="6" id="KW-1185">Reference proteome</keyword>
<comment type="catalytic activity">
    <reaction evidence="2">
        <text>ATP + H2O = ADP + phosphate + H(+)</text>
        <dbReference type="Rhea" id="RHEA:13065"/>
        <dbReference type="ChEBI" id="CHEBI:15377"/>
        <dbReference type="ChEBI" id="CHEBI:15378"/>
        <dbReference type="ChEBI" id="CHEBI:30616"/>
        <dbReference type="ChEBI" id="CHEBI:43474"/>
        <dbReference type="ChEBI" id="CHEBI:456216"/>
        <dbReference type="EC" id="3.6.4.13"/>
    </reaction>
</comment>
<protein>
    <recommendedName>
        <fullName evidence="1">RNA helicase</fullName>
        <ecNumber evidence="1">3.6.4.13</ecNumber>
    </recommendedName>
</protein>
<dbReference type="CDD" id="cd00048">
    <property type="entry name" value="DSRM_SF"/>
    <property type="match status" value="1"/>
</dbReference>
<reference evidence="5 6" key="1">
    <citation type="submission" date="2020-06" db="EMBL/GenBank/DDBJ databases">
        <title>Transcriptomic and genomic resources for Thalictrum thalictroides and T. hernandezii: Facilitating candidate gene discovery in an emerging model plant lineage.</title>
        <authorList>
            <person name="Arias T."/>
            <person name="Riano-Pachon D.M."/>
            <person name="Di Stilio V.S."/>
        </authorList>
    </citation>
    <scope>NUCLEOTIDE SEQUENCE [LARGE SCALE GENOMIC DNA]</scope>
    <source>
        <strain evidence="6">cv. WT478/WT964</strain>
        <tissue evidence="5">Leaves</tissue>
    </source>
</reference>
<dbReference type="InterPro" id="IPR027417">
    <property type="entry name" value="P-loop_NTPase"/>
</dbReference>
<dbReference type="Gene3D" id="3.40.50.300">
    <property type="entry name" value="P-loop containing nucleotide triphosphate hydrolases"/>
    <property type="match status" value="4"/>
</dbReference>
<name>A0A7J6WTI2_THATH</name>
<evidence type="ECO:0000313" key="5">
    <source>
        <dbReference type="EMBL" id="KAF5200714.1"/>
    </source>
</evidence>
<keyword evidence="5" id="KW-0347">Helicase</keyword>
<evidence type="ECO:0000313" key="6">
    <source>
        <dbReference type="Proteomes" id="UP000554482"/>
    </source>
</evidence>
<dbReference type="AlphaFoldDB" id="A0A7J6WTI2"/>
<gene>
    <name evidence="5" type="ORF">FRX31_009707</name>
</gene>
<evidence type="ECO:0000259" key="4">
    <source>
        <dbReference type="PROSITE" id="PS51192"/>
    </source>
</evidence>
<keyword evidence="5" id="KW-0378">Hydrolase</keyword>
<dbReference type="OrthoDB" id="5600252at2759"/>
<evidence type="ECO:0000256" key="2">
    <source>
        <dbReference type="ARBA" id="ARBA00047984"/>
    </source>
</evidence>
<dbReference type="Proteomes" id="UP000554482">
    <property type="component" value="Unassembled WGS sequence"/>
</dbReference>
<dbReference type="InterPro" id="IPR014001">
    <property type="entry name" value="Helicase_ATP-bd"/>
</dbReference>
<dbReference type="InterPro" id="IPR011545">
    <property type="entry name" value="DEAD/DEAH_box_helicase_dom"/>
</dbReference>
<feature type="domain" description="Helicase ATP-binding" evidence="4">
    <location>
        <begin position="907"/>
        <end position="1003"/>
    </location>
</feature>
<dbReference type="FunFam" id="3.40.50.300:FF:000500">
    <property type="entry name" value="ATP-dependent RNA helicase DHX29"/>
    <property type="match status" value="1"/>
</dbReference>